<gene>
    <name evidence="2" type="ORF">QBC46DRAFT_381259</name>
</gene>
<feature type="region of interest" description="Disordered" evidence="1">
    <location>
        <begin position="411"/>
        <end position="440"/>
    </location>
</feature>
<dbReference type="Proteomes" id="UP001303473">
    <property type="component" value="Unassembled WGS sequence"/>
</dbReference>
<accession>A0AAN6S682</accession>
<feature type="compositionally biased region" description="Basic and acidic residues" evidence="1">
    <location>
        <begin position="270"/>
        <end position="279"/>
    </location>
</feature>
<sequence>MTDLFIQSSLAVSKNQQLVEEAVRIRQICTAEHGGKQNLAECPECFEKVLEAARLRYLKPADDKSKKEWFSSRRTFLRDLDSMFADAKDYQRDPRTIDSRIREEKSRWYAETVRTSLLRLLVADSNKIGRPGREAILEKLKDPKSAKLAEVAKDISAMLGASGNATATREATSGDSEFLRRLASSLPAGDSGAATKRLDLFKEAFFDGGRDDNRQGTAQKSQQRYIEMLGQGQSMDQVVDRILEERQAATGVREQTVRLKKRLDELRRARAAHEVEKSKKAAKRQKAASASASSSTSGNASTIFVASQPPFGQLQNQQQGSSQPPDELHTVPPCAVCGNTPSARDFICCPVCAILAGHKAVQPQQKQKQWQPTVYCSQECSDKGHTSHLETHTCASGEECIQLRDHGAANEKHADNINVKTEADKDNTSSSNTSMKHASRDDENTIVISSDSICFCAECLTSLKIATLWCSLGCADKNFQRHREAVHLVERKGVGIVPNDNDRQALHFLDEERGGTKHPRYRAKNIAQHVVSFPAAVRAWEKQNGVGWSSR</sequence>
<evidence type="ECO:0000313" key="2">
    <source>
        <dbReference type="EMBL" id="KAK3941915.1"/>
    </source>
</evidence>
<organism evidence="2 3">
    <name type="scientific">Diplogelasinospora grovesii</name>
    <dbReference type="NCBI Taxonomy" id="303347"/>
    <lineage>
        <taxon>Eukaryota</taxon>
        <taxon>Fungi</taxon>
        <taxon>Dikarya</taxon>
        <taxon>Ascomycota</taxon>
        <taxon>Pezizomycotina</taxon>
        <taxon>Sordariomycetes</taxon>
        <taxon>Sordariomycetidae</taxon>
        <taxon>Sordariales</taxon>
        <taxon>Diplogelasinosporaceae</taxon>
        <taxon>Diplogelasinospora</taxon>
    </lineage>
</organism>
<feature type="region of interest" description="Disordered" evidence="1">
    <location>
        <begin position="270"/>
        <end position="303"/>
    </location>
</feature>
<keyword evidence="3" id="KW-1185">Reference proteome</keyword>
<feature type="compositionally biased region" description="Basic and acidic residues" evidence="1">
    <location>
        <begin position="411"/>
        <end position="427"/>
    </location>
</feature>
<comment type="caution">
    <text evidence="2">The sequence shown here is derived from an EMBL/GenBank/DDBJ whole genome shotgun (WGS) entry which is preliminary data.</text>
</comment>
<reference evidence="3" key="1">
    <citation type="journal article" date="2023" name="Mol. Phylogenet. Evol.">
        <title>Genome-scale phylogeny and comparative genomics of the fungal order Sordariales.</title>
        <authorList>
            <person name="Hensen N."/>
            <person name="Bonometti L."/>
            <person name="Westerberg I."/>
            <person name="Brannstrom I.O."/>
            <person name="Guillou S."/>
            <person name="Cros-Aarteil S."/>
            <person name="Calhoun S."/>
            <person name="Haridas S."/>
            <person name="Kuo A."/>
            <person name="Mondo S."/>
            <person name="Pangilinan J."/>
            <person name="Riley R."/>
            <person name="LaButti K."/>
            <person name="Andreopoulos B."/>
            <person name="Lipzen A."/>
            <person name="Chen C."/>
            <person name="Yan M."/>
            <person name="Daum C."/>
            <person name="Ng V."/>
            <person name="Clum A."/>
            <person name="Steindorff A."/>
            <person name="Ohm R.A."/>
            <person name="Martin F."/>
            <person name="Silar P."/>
            <person name="Natvig D.O."/>
            <person name="Lalanne C."/>
            <person name="Gautier V."/>
            <person name="Ament-Velasquez S.L."/>
            <person name="Kruys A."/>
            <person name="Hutchinson M.I."/>
            <person name="Powell A.J."/>
            <person name="Barry K."/>
            <person name="Miller A.N."/>
            <person name="Grigoriev I.V."/>
            <person name="Debuchy R."/>
            <person name="Gladieux P."/>
            <person name="Hiltunen Thoren M."/>
            <person name="Johannesson H."/>
        </authorList>
    </citation>
    <scope>NUCLEOTIDE SEQUENCE [LARGE SCALE GENOMIC DNA]</scope>
    <source>
        <strain evidence="3">CBS 340.73</strain>
    </source>
</reference>
<proteinExistence type="predicted"/>
<name>A0AAN6S682_9PEZI</name>
<feature type="compositionally biased region" description="Low complexity" evidence="1">
    <location>
        <begin position="287"/>
        <end position="303"/>
    </location>
</feature>
<dbReference type="AlphaFoldDB" id="A0AAN6S682"/>
<protein>
    <submittedName>
        <fullName evidence="2">Uncharacterized protein</fullName>
    </submittedName>
</protein>
<evidence type="ECO:0000256" key="1">
    <source>
        <dbReference type="SAM" id="MobiDB-lite"/>
    </source>
</evidence>
<evidence type="ECO:0000313" key="3">
    <source>
        <dbReference type="Proteomes" id="UP001303473"/>
    </source>
</evidence>
<dbReference type="EMBL" id="MU853778">
    <property type="protein sequence ID" value="KAK3941915.1"/>
    <property type="molecule type" value="Genomic_DNA"/>
</dbReference>